<dbReference type="GO" id="GO:0005737">
    <property type="term" value="C:cytoplasm"/>
    <property type="evidence" value="ECO:0007669"/>
    <property type="project" value="TreeGrafter"/>
</dbReference>
<evidence type="ECO:0000313" key="1">
    <source>
        <dbReference type="EMBL" id="XCJ72106.1"/>
    </source>
</evidence>
<gene>
    <name evidence="1" type="ORF">ABII15_19955</name>
</gene>
<dbReference type="SUPFAM" id="SSF48439">
    <property type="entry name" value="Protein prenylyltransferase"/>
    <property type="match status" value="1"/>
</dbReference>
<accession>A0AAU8IVI0</accession>
<dbReference type="EMBL" id="CP159534">
    <property type="protein sequence ID" value="XCJ72106.1"/>
    <property type="molecule type" value="Genomic_DNA"/>
</dbReference>
<evidence type="ECO:0008006" key="2">
    <source>
        <dbReference type="Google" id="ProtNLM"/>
    </source>
</evidence>
<dbReference type="Gene3D" id="1.25.40.10">
    <property type="entry name" value="Tetratricopeptide repeat domain"/>
    <property type="match status" value="1"/>
</dbReference>
<dbReference type="KEGG" id="stac:ABII15_19955"/>
<name>A0AAU8IVI0_9ACTN</name>
<dbReference type="PANTHER" id="PTHR16155">
    <property type="entry name" value="DED DOMAIN-CONTAINING PROTEIN"/>
    <property type="match status" value="1"/>
</dbReference>
<proteinExistence type="predicted"/>
<organism evidence="1">
    <name type="scientific">Streptomyces tabacisoli</name>
    <dbReference type="NCBI Taxonomy" id="3156398"/>
    <lineage>
        <taxon>Bacteria</taxon>
        <taxon>Bacillati</taxon>
        <taxon>Actinomycetota</taxon>
        <taxon>Actinomycetes</taxon>
        <taxon>Kitasatosporales</taxon>
        <taxon>Streptomycetaceae</taxon>
        <taxon>Streptomyces</taxon>
    </lineage>
</organism>
<dbReference type="InterPro" id="IPR011990">
    <property type="entry name" value="TPR-like_helical_dom_sf"/>
</dbReference>
<protein>
    <recommendedName>
        <fullName evidence="2">Aminoglycoside phosphotransferase domain-containing protein</fullName>
    </recommendedName>
</protein>
<sequence length="1459" mass="161597">MDPKKPELGLAAILKQAGVGDAVASELEKWQDEHATRIVFDRWLTPGKSTAVLAAVALTGTAFNGKVVMKVCPQGAAGGREPGQHTKALEDAPEGFAEHHLVRQPVEPVSVQGGIKVMFQEIAGGSFRDVRPLSATLRGRELPDIVSVVARSILSEWNPAPTEIRRMAARDFVLDHVGTRTDENGPVSKLAEQLVYEPAEEQLPLWVTFATGGTVPNLVAWLKRLDWDELESDHVLAILGRAHGDLHADNILLPMSPTVDAKAYRLIDLSGYRSDAPLSRDITHLTLALVLRELPELTERQRVLLSEFLIDPEADLEAGLHIVGLGNLSNDIAEAGEAYAKQLSMPDDWQDQYLLSLAGNALLFATREATVGSQERSWCYQLACSSLGRFLEEHGVQAPAATAPHCSLAQAVEAAPEVSAAVDRLVDVCDRWSARRTTIAVIDSAAFSGEALQKFAELGWNLVVELNPDTDVVGGWKVATSAGGGRIHRLQLRDQEMMFGRNSTNWIAAAGVRDADPLPPTADLRRWRSRYLPFVRDSLEALNRHSGRPATVVCFGEGGSAERSLVEACIDVFEDRAKVISVSGTGEGSLAEYDAELLACGPADLLEALPKPAPAESQSRRPRVPADKTFVEVPAELLSRFEDAAVLLHSEVGVESEPGEFEVGAFYRGRPISWFELDLHLDLPRAITEDFTVQVRSALEQRDTLRVMLAHSPGAGGTTIARRVAWTLKDEFPTVVARGTQDEAVLSQLAADLSSETGSPVLLLLELLSESSQDRLYELLRASSVPVVLLITARRSSVVHGVVQTSPQRSLRVGPMKRSDRLEMARHFTDLAPDREEALLNLVAEESAHSVPFFFALTAFNEEFEGLPGYVAPFLDQVIDVDREICILLALAHRFSGVPIPSDLFTELLGVAPADDVDLRAHVDEHLLPLLTEESPGMWRLSHSLIAEEVLRQLLVPPGTTTGPEDWKAAVPGWCEALILQAGRVFQNRLPDDMKILLDRLFIVRDAREPVEFQRTGAFTELLQEMTVPGRKQVMHALVQTFPKESHYWGHYGRLLSYDSGDFRGALNAVDKAITLAPGDSSLHHMRGMVFRNEIRSVIENRTHSYEDVKIRERRILELVESARASFEKATELDDSSEYGHIALAQMCVRVIEFGFAQSKAATYTEFLVRQTSGAYRALLEQAENALDAVLEIRGSDRPSHRAEETEVELQKLYDNYQALLQGWRNLLSRADTYKPPVRRRLARAYRQRAGSWRAAQPRDVSQAVELLSANLVDNPRDFTSLREWLQAARFLPASLDRAADYVATWARTESTRDALFYDYVLACLRVLEGQDTAIDEYRSKLNRCRDRATGFANRHSTAYEWLGNGEQLGRLVSHKDLKQWNRREGEPPPTYLTRLQGRISQIRSRASGTIDFGRGIQAFTVPSRAGLVRGVHENWPVTALIAFRYDGPEAWAVELGQP</sequence>
<dbReference type="RefSeq" id="WP_353943690.1">
    <property type="nucleotide sequence ID" value="NZ_CP159534.1"/>
</dbReference>
<reference evidence="1" key="1">
    <citation type="submission" date="2024-06" db="EMBL/GenBank/DDBJ databases">
        <title>Streptomyces sp. strain HUAS MG91 genome sequences.</title>
        <authorList>
            <person name="Mo P."/>
        </authorList>
    </citation>
    <scope>NUCLEOTIDE SEQUENCE</scope>
    <source>
        <strain evidence="1">HUAS MG91</strain>
    </source>
</reference>
<dbReference type="PANTHER" id="PTHR16155:SF19">
    <property type="entry name" value="DED DOMAIN-CONTAINING PROTEIN"/>
    <property type="match status" value="1"/>
</dbReference>